<keyword evidence="1" id="KW-0812">Transmembrane</keyword>
<accession>A0A8S0YWL5</accession>
<sequence length="208" mass="23182">MKTESQTYLMDQMRLKHNNRTIILSHVDEENSEGFKIKLRALLVALLGVSMSACACASQPVELELDDDDVAQKLNNVCFARRITKPTIRLVMGYGKLSVFVTAATSLLLLMAVMSKRAWWRRGARWLAAPALLVAALEAASDMSDAMLAAALRGTAEPARVAVQTIAAALLITVEVLVWYFIAKFFEYNPPPLQEEREKENLMRTLPE</sequence>
<protein>
    <submittedName>
        <fullName evidence="2">Uncharacterized protein</fullName>
    </submittedName>
</protein>
<evidence type="ECO:0000256" key="1">
    <source>
        <dbReference type="SAM" id="Phobius"/>
    </source>
</evidence>
<feature type="transmembrane region" description="Helical" evidence="1">
    <location>
        <begin position="124"/>
        <end position="141"/>
    </location>
</feature>
<keyword evidence="1" id="KW-0472">Membrane</keyword>
<dbReference type="Proteomes" id="UP000494256">
    <property type="component" value="Unassembled WGS sequence"/>
</dbReference>
<reference evidence="2 3" key="1">
    <citation type="submission" date="2020-04" db="EMBL/GenBank/DDBJ databases">
        <authorList>
            <person name="Wallbank WR R."/>
            <person name="Pardo Diaz C."/>
            <person name="Kozak K."/>
            <person name="Martin S."/>
            <person name="Jiggins C."/>
            <person name="Moest M."/>
            <person name="Warren A I."/>
            <person name="Byers J.R.P. K."/>
            <person name="Montejo-Kovacevich G."/>
            <person name="Yen C E."/>
        </authorList>
    </citation>
    <scope>NUCLEOTIDE SEQUENCE [LARGE SCALE GENOMIC DNA]</scope>
</reference>
<name>A0A8S0YWL5_ARCPL</name>
<dbReference type="OrthoDB" id="193856at2759"/>
<feature type="transmembrane region" description="Helical" evidence="1">
    <location>
        <begin position="91"/>
        <end position="112"/>
    </location>
</feature>
<dbReference type="AlphaFoldDB" id="A0A8S0YWL5"/>
<gene>
    <name evidence="2" type="ORF">APLA_LOCUS1799</name>
</gene>
<evidence type="ECO:0000313" key="2">
    <source>
        <dbReference type="EMBL" id="CAB3224221.1"/>
    </source>
</evidence>
<feature type="transmembrane region" description="Helical" evidence="1">
    <location>
        <begin position="161"/>
        <end position="182"/>
    </location>
</feature>
<proteinExistence type="predicted"/>
<dbReference type="EMBL" id="CADEBD010000171">
    <property type="protein sequence ID" value="CAB3224221.1"/>
    <property type="molecule type" value="Genomic_DNA"/>
</dbReference>
<comment type="caution">
    <text evidence="2">The sequence shown here is derived from an EMBL/GenBank/DDBJ whole genome shotgun (WGS) entry which is preliminary data.</text>
</comment>
<keyword evidence="1" id="KW-1133">Transmembrane helix</keyword>
<organism evidence="2 3">
    <name type="scientific">Arctia plantaginis</name>
    <name type="common">Wood tiger moth</name>
    <name type="synonym">Phalaena plantaginis</name>
    <dbReference type="NCBI Taxonomy" id="874455"/>
    <lineage>
        <taxon>Eukaryota</taxon>
        <taxon>Metazoa</taxon>
        <taxon>Ecdysozoa</taxon>
        <taxon>Arthropoda</taxon>
        <taxon>Hexapoda</taxon>
        <taxon>Insecta</taxon>
        <taxon>Pterygota</taxon>
        <taxon>Neoptera</taxon>
        <taxon>Endopterygota</taxon>
        <taxon>Lepidoptera</taxon>
        <taxon>Glossata</taxon>
        <taxon>Ditrysia</taxon>
        <taxon>Noctuoidea</taxon>
        <taxon>Erebidae</taxon>
        <taxon>Arctiinae</taxon>
        <taxon>Arctia</taxon>
    </lineage>
</organism>
<evidence type="ECO:0000313" key="3">
    <source>
        <dbReference type="Proteomes" id="UP000494256"/>
    </source>
</evidence>